<protein>
    <recommendedName>
        <fullName evidence="2">HK97 gp10 family phage protein</fullName>
    </recommendedName>
</protein>
<proteinExistence type="predicted"/>
<evidence type="ECO:0000313" key="1">
    <source>
        <dbReference type="EMBL" id="DAF43489.1"/>
    </source>
</evidence>
<evidence type="ECO:0008006" key="2">
    <source>
        <dbReference type="Google" id="ProtNLM"/>
    </source>
</evidence>
<sequence>MAQLETNVGTDNITEVIRQLERANLFTDENVKELLTVGANIMLDAVKSAFVEAGHNNVSRARRTGETYRHISKSRSVKKDKHGVPYMQVTISGKDSRKQRYAIKGFVLNYGRRTGGKITPDYYWSNAVKNTWQRVNDAMAEVAARKLKGE</sequence>
<name>A0A8S5RXZ1_9CAUD</name>
<accession>A0A8S5RXZ1</accession>
<dbReference type="EMBL" id="BK032507">
    <property type="protein sequence ID" value="DAF43489.1"/>
    <property type="molecule type" value="Genomic_DNA"/>
</dbReference>
<organism evidence="1">
    <name type="scientific">Myoviridae sp. ctKFg29</name>
    <dbReference type="NCBI Taxonomy" id="2827675"/>
    <lineage>
        <taxon>Viruses</taxon>
        <taxon>Duplodnaviria</taxon>
        <taxon>Heunggongvirae</taxon>
        <taxon>Uroviricota</taxon>
        <taxon>Caudoviricetes</taxon>
    </lineage>
</organism>
<reference evidence="1" key="1">
    <citation type="journal article" date="2021" name="Proc. Natl. Acad. Sci. U.S.A.">
        <title>A Catalog of Tens of Thousands of Viruses from Human Metagenomes Reveals Hidden Associations with Chronic Diseases.</title>
        <authorList>
            <person name="Tisza M.J."/>
            <person name="Buck C.B."/>
        </authorList>
    </citation>
    <scope>NUCLEOTIDE SEQUENCE</scope>
    <source>
        <strain evidence="1">CtKFg29</strain>
    </source>
</reference>